<dbReference type="EMBL" id="CP036498">
    <property type="protein sequence ID" value="QUS38489.1"/>
    <property type="molecule type" value="Genomic_DNA"/>
</dbReference>
<accession>A0ABX8A495</accession>
<organism evidence="1 2">
    <name type="scientific">Tardiphaga alba</name>
    <dbReference type="NCBI Taxonomy" id="340268"/>
    <lineage>
        <taxon>Bacteria</taxon>
        <taxon>Pseudomonadati</taxon>
        <taxon>Pseudomonadota</taxon>
        <taxon>Alphaproteobacteria</taxon>
        <taxon>Hyphomicrobiales</taxon>
        <taxon>Nitrobacteraceae</taxon>
        <taxon>Tardiphaga</taxon>
    </lineage>
</organism>
<sequence length="91" mass="10269">MIGSDRIRTEALDSCFDAFSSREPESTSLENALEHDPEKWIPVFGKDHALTNKDMSFPVTRQKLKPTPPAARWCEVPPLFTVQGLVAAWVR</sequence>
<protein>
    <submittedName>
        <fullName evidence="1">Uncharacterized protein</fullName>
    </submittedName>
</protein>
<dbReference type="Proteomes" id="UP000682843">
    <property type="component" value="Chromosome"/>
</dbReference>
<name>A0ABX8A495_9BRAD</name>
<reference evidence="1 2" key="1">
    <citation type="submission" date="2019-02" db="EMBL/GenBank/DDBJ databases">
        <title>Emended description of the genus Rhodopseudomonas and description of Rhodopseudomonas albus sp. nov., a non-phototrophic, heavy-metal-tolerant bacterium isolated from garden soil.</title>
        <authorList>
            <person name="Bao Z."/>
            <person name="Cao W.W."/>
            <person name="Sato Y."/>
            <person name="Nishizawa T."/>
            <person name="Zhao J."/>
            <person name="Guo Y."/>
            <person name="Ohta H."/>
        </authorList>
    </citation>
    <scope>NUCLEOTIDE SEQUENCE [LARGE SCALE GENOMIC DNA]</scope>
    <source>
        <strain evidence="1 2">SK50-23</strain>
    </source>
</reference>
<proteinExistence type="predicted"/>
<keyword evidence="2" id="KW-1185">Reference proteome</keyword>
<evidence type="ECO:0000313" key="2">
    <source>
        <dbReference type="Proteomes" id="UP000682843"/>
    </source>
</evidence>
<evidence type="ECO:0000313" key="1">
    <source>
        <dbReference type="EMBL" id="QUS38489.1"/>
    </source>
</evidence>
<gene>
    <name evidence="1" type="ORF">RPMA_06320</name>
</gene>